<evidence type="ECO:0000313" key="3">
    <source>
        <dbReference type="Proteomes" id="UP001230207"/>
    </source>
</evidence>
<dbReference type="PROSITE" id="PS51257">
    <property type="entry name" value="PROKAR_LIPOPROTEIN"/>
    <property type="match status" value="1"/>
</dbReference>
<accession>A0ABU0BM42</accession>
<protein>
    <recommendedName>
        <fullName evidence="4">Lipoprotein</fullName>
    </recommendedName>
</protein>
<feature type="compositionally biased region" description="Basic and acidic residues" evidence="1">
    <location>
        <begin position="156"/>
        <end position="173"/>
    </location>
</feature>
<organism evidence="2 3">
    <name type="scientific">Pararhizobium capsulatum DSM 1112</name>
    <dbReference type="NCBI Taxonomy" id="1121113"/>
    <lineage>
        <taxon>Bacteria</taxon>
        <taxon>Pseudomonadati</taxon>
        <taxon>Pseudomonadota</taxon>
        <taxon>Alphaproteobacteria</taxon>
        <taxon>Hyphomicrobiales</taxon>
        <taxon>Rhizobiaceae</taxon>
        <taxon>Rhizobium/Agrobacterium group</taxon>
        <taxon>Pararhizobium</taxon>
    </lineage>
</organism>
<feature type="region of interest" description="Disordered" evidence="1">
    <location>
        <begin position="156"/>
        <end position="207"/>
    </location>
</feature>
<evidence type="ECO:0000313" key="2">
    <source>
        <dbReference type="EMBL" id="MDQ0319315.1"/>
    </source>
</evidence>
<evidence type="ECO:0000256" key="1">
    <source>
        <dbReference type="SAM" id="MobiDB-lite"/>
    </source>
</evidence>
<gene>
    <name evidence="2" type="ORF">QO002_001453</name>
</gene>
<reference evidence="2 3" key="1">
    <citation type="submission" date="2023-07" db="EMBL/GenBank/DDBJ databases">
        <title>Genomic Encyclopedia of Type Strains, Phase IV (KMG-IV): sequencing the most valuable type-strain genomes for metagenomic binning, comparative biology and taxonomic classification.</title>
        <authorList>
            <person name="Goeker M."/>
        </authorList>
    </citation>
    <scope>NUCLEOTIDE SEQUENCE [LARGE SCALE GENOMIC DNA]</scope>
    <source>
        <strain evidence="2 3">DSM 1112</strain>
    </source>
</reference>
<feature type="compositionally biased region" description="Polar residues" evidence="1">
    <location>
        <begin position="83"/>
        <end position="93"/>
    </location>
</feature>
<keyword evidence="3" id="KW-1185">Reference proteome</keyword>
<proteinExistence type="predicted"/>
<dbReference type="Proteomes" id="UP001230207">
    <property type="component" value="Unassembled WGS sequence"/>
</dbReference>
<sequence length="207" mass="22909">MGMTREFRVYAAVAGIVAGSAILTGCLGDPTYGTNKSSGEHLLDDLGSAVSLETPDAKDAAKVKYQPRGALVLPAEQEKTALVQPQESATKDNPQWLESPEDTRQRLREEADANADDPTYVSPLAKSNANGRALTAKEQQDAYREARKVQMGAYADKRRFLSDPPLEYRKLPEEATADLGEPEKDKERRRKKDAQIQGTGKKWWQVF</sequence>
<feature type="region of interest" description="Disordered" evidence="1">
    <location>
        <begin position="80"/>
        <end position="100"/>
    </location>
</feature>
<dbReference type="EMBL" id="JAUSVF010000001">
    <property type="protein sequence ID" value="MDQ0319315.1"/>
    <property type="molecule type" value="Genomic_DNA"/>
</dbReference>
<dbReference type="RefSeq" id="WP_307228104.1">
    <property type="nucleotide sequence ID" value="NZ_JAUSVF010000001.1"/>
</dbReference>
<name>A0ABU0BM42_9HYPH</name>
<comment type="caution">
    <text evidence="2">The sequence shown here is derived from an EMBL/GenBank/DDBJ whole genome shotgun (WGS) entry which is preliminary data.</text>
</comment>
<evidence type="ECO:0008006" key="4">
    <source>
        <dbReference type="Google" id="ProtNLM"/>
    </source>
</evidence>